<protein>
    <submittedName>
        <fullName evidence="1">Uncharacterized protein</fullName>
    </submittedName>
</protein>
<evidence type="ECO:0000313" key="1">
    <source>
        <dbReference type="EMBL" id="SNY77416.1"/>
    </source>
</evidence>
<dbReference type="EMBL" id="OBEG01000001">
    <property type="protein sequence ID" value="SNY77416.1"/>
    <property type="molecule type" value="Genomic_DNA"/>
</dbReference>
<name>A0A285L1A8_9NOCA</name>
<accession>A0A285L1A8</accession>
<reference evidence="2" key="1">
    <citation type="submission" date="2017-09" db="EMBL/GenBank/DDBJ databases">
        <authorList>
            <person name="Varghese N."/>
            <person name="Submissions S."/>
        </authorList>
    </citation>
    <scope>NUCLEOTIDE SEQUENCE [LARGE SCALE GENOMIC DNA]</scope>
    <source>
        <strain evidence="2">DSM 45537</strain>
    </source>
</reference>
<proteinExistence type="predicted"/>
<organism evidence="1 2">
    <name type="scientific">Nocardia amikacinitolerans</name>
    <dbReference type="NCBI Taxonomy" id="756689"/>
    <lineage>
        <taxon>Bacteria</taxon>
        <taxon>Bacillati</taxon>
        <taxon>Actinomycetota</taxon>
        <taxon>Actinomycetes</taxon>
        <taxon>Mycobacteriales</taxon>
        <taxon>Nocardiaceae</taxon>
        <taxon>Nocardia</taxon>
    </lineage>
</organism>
<dbReference type="STRING" id="1379680.GCA_001612615_05067"/>
<evidence type="ECO:0000313" key="2">
    <source>
        <dbReference type="Proteomes" id="UP000219565"/>
    </source>
</evidence>
<dbReference type="OrthoDB" id="4553015at2"/>
<dbReference type="AlphaFoldDB" id="A0A285L1A8"/>
<gene>
    <name evidence="1" type="ORF">SAMN04244553_0998</name>
</gene>
<sequence>MRPSCLTLIGDAITELLSATVTFDPSEPKLDVDLAVSFLFTVVVGMTVQHDNGIQATISGIRPQIELILRAAQLA</sequence>
<dbReference type="RefSeq" id="WP_097243814.1">
    <property type="nucleotide sequence ID" value="NZ_OBEG01000001.1"/>
</dbReference>
<dbReference type="Proteomes" id="UP000219565">
    <property type="component" value="Unassembled WGS sequence"/>
</dbReference>
<keyword evidence="2" id="KW-1185">Reference proteome</keyword>